<accession>A0ABP6N117</accession>
<keyword evidence="7 10" id="KW-0326">Glycosidase</keyword>
<keyword evidence="6" id="KW-0119">Carbohydrate metabolism</keyword>
<dbReference type="PRINTS" id="PR00131">
    <property type="entry name" value="GLHYDRLASE1"/>
</dbReference>
<comment type="caution">
    <text evidence="11">The sequence shown here is derived from an EMBL/GenBank/DDBJ whole genome shotgun (WGS) entry which is preliminary data.</text>
</comment>
<proteinExistence type="inferred from homology"/>
<keyword evidence="8" id="KW-0624">Polysaccharide degradation</keyword>
<reference evidence="12" key="1">
    <citation type="journal article" date="2019" name="Int. J. Syst. Evol. Microbiol.">
        <title>The Global Catalogue of Microorganisms (GCM) 10K type strain sequencing project: providing services to taxonomists for standard genome sequencing and annotation.</title>
        <authorList>
            <consortium name="The Broad Institute Genomics Platform"/>
            <consortium name="The Broad Institute Genome Sequencing Center for Infectious Disease"/>
            <person name="Wu L."/>
            <person name="Ma J."/>
        </authorList>
    </citation>
    <scope>NUCLEOTIDE SEQUENCE [LARGE SCALE GENOMIC DNA]</scope>
    <source>
        <strain evidence="12">JCM 9373</strain>
    </source>
</reference>
<dbReference type="PANTHER" id="PTHR10353:SF36">
    <property type="entry name" value="LP05116P"/>
    <property type="match status" value="1"/>
</dbReference>
<organism evidence="11 12">
    <name type="scientific">Planomonospora alba</name>
    <dbReference type="NCBI Taxonomy" id="161354"/>
    <lineage>
        <taxon>Bacteria</taxon>
        <taxon>Bacillati</taxon>
        <taxon>Actinomycetota</taxon>
        <taxon>Actinomycetes</taxon>
        <taxon>Streptosporangiales</taxon>
        <taxon>Streptosporangiaceae</taxon>
        <taxon>Planomonospora</taxon>
    </lineage>
</organism>
<dbReference type="InterPro" id="IPR017736">
    <property type="entry name" value="Glyco_hydro_1_beta-glucosidase"/>
</dbReference>
<dbReference type="PROSITE" id="PS00572">
    <property type="entry name" value="GLYCOSYL_HYDROL_F1_1"/>
    <property type="match status" value="1"/>
</dbReference>
<evidence type="ECO:0000256" key="2">
    <source>
        <dbReference type="ARBA" id="ARBA00010838"/>
    </source>
</evidence>
<evidence type="ECO:0000256" key="3">
    <source>
        <dbReference type="ARBA" id="ARBA00012744"/>
    </source>
</evidence>
<evidence type="ECO:0000256" key="7">
    <source>
        <dbReference type="ARBA" id="ARBA00023295"/>
    </source>
</evidence>
<evidence type="ECO:0000256" key="9">
    <source>
        <dbReference type="PROSITE-ProRule" id="PRU10055"/>
    </source>
</evidence>
<evidence type="ECO:0000313" key="12">
    <source>
        <dbReference type="Proteomes" id="UP001500320"/>
    </source>
</evidence>
<feature type="active site" description="Nucleophile" evidence="9">
    <location>
        <position position="382"/>
    </location>
</feature>
<gene>
    <name evidence="11" type="ORF">GCM10010466_22540</name>
</gene>
<comment type="similarity">
    <text evidence="2 10">Belongs to the glycosyl hydrolase 1 family.</text>
</comment>
<evidence type="ECO:0000256" key="8">
    <source>
        <dbReference type="ARBA" id="ARBA00023326"/>
    </source>
</evidence>
<dbReference type="InterPro" id="IPR017853">
    <property type="entry name" value="GH"/>
</dbReference>
<dbReference type="InterPro" id="IPR001360">
    <property type="entry name" value="Glyco_hydro_1"/>
</dbReference>
<evidence type="ECO:0000313" key="11">
    <source>
        <dbReference type="EMBL" id="GAA3131438.1"/>
    </source>
</evidence>
<dbReference type="Gene3D" id="3.20.20.80">
    <property type="entry name" value="Glycosidases"/>
    <property type="match status" value="1"/>
</dbReference>
<dbReference type="NCBIfam" id="TIGR03356">
    <property type="entry name" value="BGL"/>
    <property type="match status" value="1"/>
</dbReference>
<dbReference type="SUPFAM" id="SSF51445">
    <property type="entry name" value="(Trans)glycosidases"/>
    <property type="match status" value="1"/>
</dbReference>
<evidence type="ECO:0000256" key="10">
    <source>
        <dbReference type="RuleBase" id="RU361175"/>
    </source>
</evidence>
<dbReference type="Pfam" id="PF00232">
    <property type="entry name" value="Glyco_hydro_1"/>
    <property type="match status" value="1"/>
</dbReference>
<sequence length="476" mass="51600">MTVVNARGTAPSYLTEGRADFPAGFVWGAATASYQIEGAAAADGRGPSIWDTFSHTPGKVAGGDTGDVACDHYHRYAGDVRLMGELGLHAYRFSVAWPRIQATGSGPANPAGLAFYDRLTDELLAAGITPYATLYHWDLPQALQDAGGWAERDTAFRFAEYAELVHARLGDRVRNWITLNEPWVAAFLGYASGVHAPGVQDPAASFRAAHHLLLGHGLATRALRAAGAQEITLVINSSPVVTPAQVHDPSAPVAEADAEAVRRVDALLTRQFLDPALRGHYPAEVLEIVRRHGGTAHIRDGDLETIHQPIDLVGINYYNPCVVEAGPGEPADPAWPGTEDVRFSPAEAPVTAMGWPIVPTGLSRLLLRLAADYPEVGLLVTENGAAFDDVVSDDGRVRDTDRIAYLDGHLRAVHAALEGGADLRGYIVWSLLDNFEWAEGYRRRFGIVHVDFSTQRRTPKDSALWYRDVIQRNGVR</sequence>
<dbReference type="PANTHER" id="PTHR10353">
    <property type="entry name" value="GLYCOSYL HYDROLASE"/>
    <property type="match status" value="1"/>
</dbReference>
<keyword evidence="5" id="KW-0136">Cellulose degradation</keyword>
<evidence type="ECO:0000256" key="5">
    <source>
        <dbReference type="ARBA" id="ARBA00023001"/>
    </source>
</evidence>
<dbReference type="PROSITE" id="PS00653">
    <property type="entry name" value="GLYCOSYL_HYDROL_F1_2"/>
    <property type="match status" value="1"/>
</dbReference>
<dbReference type="Proteomes" id="UP001500320">
    <property type="component" value="Unassembled WGS sequence"/>
</dbReference>
<dbReference type="EMBL" id="BAAAUT010000015">
    <property type="protein sequence ID" value="GAA3131438.1"/>
    <property type="molecule type" value="Genomic_DNA"/>
</dbReference>
<comment type="catalytic activity">
    <reaction evidence="1 10">
        <text>Hydrolysis of terminal, non-reducing beta-D-glucosyl residues with release of beta-D-glucose.</text>
        <dbReference type="EC" id="3.2.1.21"/>
    </reaction>
</comment>
<dbReference type="RefSeq" id="WP_344858530.1">
    <property type="nucleotide sequence ID" value="NZ_BAAAUT010000015.1"/>
</dbReference>
<name>A0ABP6N117_9ACTN</name>
<evidence type="ECO:0000256" key="1">
    <source>
        <dbReference type="ARBA" id="ARBA00000448"/>
    </source>
</evidence>
<dbReference type="InterPro" id="IPR033132">
    <property type="entry name" value="GH_1_N_CS"/>
</dbReference>
<evidence type="ECO:0000256" key="6">
    <source>
        <dbReference type="ARBA" id="ARBA00023277"/>
    </source>
</evidence>
<keyword evidence="12" id="KW-1185">Reference proteome</keyword>
<keyword evidence="4 10" id="KW-0378">Hydrolase</keyword>
<evidence type="ECO:0000256" key="4">
    <source>
        <dbReference type="ARBA" id="ARBA00022801"/>
    </source>
</evidence>
<dbReference type="InterPro" id="IPR018120">
    <property type="entry name" value="Glyco_hydro_1_AS"/>
</dbReference>
<protein>
    <recommendedName>
        <fullName evidence="3 10">Beta-glucosidase</fullName>
        <ecNumber evidence="3 10">3.2.1.21</ecNumber>
    </recommendedName>
</protein>
<dbReference type="EC" id="3.2.1.21" evidence="3 10"/>